<keyword evidence="4" id="KW-1185">Reference proteome</keyword>
<dbReference type="AlphaFoldDB" id="A0A378JX29"/>
<reference evidence="2 4" key="1">
    <citation type="submission" date="2015-11" db="EMBL/GenBank/DDBJ databases">
        <title>Genomic analysis of 38 Legionella species identifies large and diverse effector repertoires.</title>
        <authorList>
            <person name="Burstein D."/>
            <person name="Amaro F."/>
            <person name="Zusman T."/>
            <person name="Lifshitz Z."/>
            <person name="Cohen O."/>
            <person name="Gilbert J.A."/>
            <person name="Pupko T."/>
            <person name="Shuman H.A."/>
            <person name="Segal G."/>
        </authorList>
    </citation>
    <scope>NUCLEOTIDE SEQUENCE [LARGE SCALE GENOMIC DNA]</scope>
    <source>
        <strain evidence="2 4">ATCC 43877</strain>
    </source>
</reference>
<evidence type="ECO:0000313" key="2">
    <source>
        <dbReference type="EMBL" id="KTD34138.1"/>
    </source>
</evidence>
<dbReference type="EMBL" id="LNYN01000020">
    <property type="protein sequence ID" value="KTD34138.1"/>
    <property type="molecule type" value="Genomic_DNA"/>
</dbReference>
<sequence>MSREKIQSTSESTESSTQRRPERRFKTEIIYRTLDLKKSLDSLHDALYAINIAKIIQKYPYLPESNPDHWDYQDRSSAQSIYPLGMMLVKLDELANQLDAIVKERTALLESTRNRRELIRTGNMKQWINHQLPQDSLDTLSSLLALRYKEIGSTLKAIKKQEEGYTGWMNKAPIVDGKIVPLDGLGVYHSFPNPIIRAHTVSSKLVKSAMQKDHSGEALPKMLMDNRQKALQRFSVFAHKAEELIAQDPYHRCEDYLKRTR</sequence>
<feature type="compositionally biased region" description="Low complexity" evidence="1">
    <location>
        <begin position="7"/>
        <end position="16"/>
    </location>
</feature>
<organism evidence="3 5">
    <name type="scientific">Legionella moravica</name>
    <dbReference type="NCBI Taxonomy" id="39962"/>
    <lineage>
        <taxon>Bacteria</taxon>
        <taxon>Pseudomonadati</taxon>
        <taxon>Pseudomonadota</taxon>
        <taxon>Gammaproteobacteria</taxon>
        <taxon>Legionellales</taxon>
        <taxon>Legionellaceae</taxon>
        <taxon>Legionella</taxon>
    </lineage>
</organism>
<gene>
    <name evidence="2" type="ORF">Lmor_1535</name>
    <name evidence="3" type="ORF">NCTC12239_01926</name>
</gene>
<dbReference type="Proteomes" id="UP000054985">
    <property type="component" value="Unassembled WGS sequence"/>
</dbReference>
<evidence type="ECO:0000256" key="1">
    <source>
        <dbReference type="SAM" id="MobiDB-lite"/>
    </source>
</evidence>
<name>A0A378JX29_9GAMM</name>
<evidence type="ECO:0000313" key="3">
    <source>
        <dbReference type="EMBL" id="STX62986.1"/>
    </source>
</evidence>
<dbReference type="EMBL" id="UGOG01000001">
    <property type="protein sequence ID" value="STX62986.1"/>
    <property type="molecule type" value="Genomic_DNA"/>
</dbReference>
<accession>A0A378JX29</accession>
<evidence type="ECO:0000313" key="4">
    <source>
        <dbReference type="Proteomes" id="UP000054985"/>
    </source>
</evidence>
<protein>
    <submittedName>
        <fullName evidence="3">Uncharacterized protein</fullName>
    </submittedName>
</protein>
<dbReference type="Proteomes" id="UP000254040">
    <property type="component" value="Unassembled WGS sequence"/>
</dbReference>
<reference evidence="3 5" key="2">
    <citation type="submission" date="2018-06" db="EMBL/GenBank/DDBJ databases">
        <authorList>
            <consortium name="Pathogen Informatics"/>
            <person name="Doyle S."/>
        </authorList>
    </citation>
    <scope>NUCLEOTIDE SEQUENCE [LARGE SCALE GENOMIC DNA]</scope>
    <source>
        <strain evidence="3 5">NCTC12239</strain>
    </source>
</reference>
<proteinExistence type="predicted"/>
<feature type="region of interest" description="Disordered" evidence="1">
    <location>
        <begin position="1"/>
        <end position="22"/>
    </location>
</feature>
<evidence type="ECO:0000313" key="5">
    <source>
        <dbReference type="Proteomes" id="UP000254040"/>
    </source>
</evidence>